<dbReference type="EMBL" id="CP041016">
    <property type="protein sequence ID" value="QDC36964.1"/>
    <property type="molecule type" value="Genomic_DNA"/>
</dbReference>
<dbReference type="AlphaFoldDB" id="A0A5B8CC00"/>
<dbReference type="Gene3D" id="3.40.50.1820">
    <property type="entry name" value="alpha/beta hydrolase"/>
    <property type="match status" value="1"/>
</dbReference>
<dbReference type="PANTHER" id="PTHR37017">
    <property type="entry name" value="AB HYDROLASE-1 DOMAIN-CONTAINING PROTEIN-RELATED"/>
    <property type="match status" value="1"/>
</dbReference>
<dbReference type="InterPro" id="IPR029058">
    <property type="entry name" value="AB_hydrolase_fold"/>
</dbReference>
<keyword evidence="2" id="KW-0378">Hydrolase</keyword>
<dbReference type="InterPro" id="IPR052897">
    <property type="entry name" value="Sec-Metab_Biosynth_Hydrolase"/>
</dbReference>
<dbReference type="KEGG" id="sufl:FIL70_06740"/>
<reference evidence="2 3" key="1">
    <citation type="submission" date="2019-06" db="EMBL/GenBank/DDBJ databases">
        <title>Genome organization and adaptive potential of archetypical organophosphate degarding Sphingobium fuliginis ATCC 27551.</title>
        <authorList>
            <person name="Sarwar A."/>
            <person name="Parthasarathy S."/>
            <person name="Singh C."/>
            <person name="Siddavattam D."/>
        </authorList>
    </citation>
    <scope>NUCLEOTIDE SEQUENCE [LARGE SCALE GENOMIC DNA]</scope>
    <source>
        <strain evidence="2 3">ATCC 27551</strain>
    </source>
</reference>
<dbReference type="Proteomes" id="UP000311469">
    <property type="component" value="Chromosome cSF1"/>
</dbReference>
<dbReference type="Pfam" id="PF12697">
    <property type="entry name" value="Abhydrolase_6"/>
    <property type="match status" value="1"/>
</dbReference>
<evidence type="ECO:0000259" key="1">
    <source>
        <dbReference type="Pfam" id="PF12697"/>
    </source>
</evidence>
<proteinExistence type="predicted"/>
<dbReference type="RefSeq" id="WP_076605697.1">
    <property type="nucleotide sequence ID" value="NZ_CP041016.1"/>
</dbReference>
<dbReference type="SUPFAM" id="SSF53474">
    <property type="entry name" value="alpha/beta-Hydrolases"/>
    <property type="match status" value="1"/>
</dbReference>
<dbReference type="InterPro" id="IPR000073">
    <property type="entry name" value="AB_hydrolase_1"/>
</dbReference>
<evidence type="ECO:0000313" key="2">
    <source>
        <dbReference type="EMBL" id="QDC36964.1"/>
    </source>
</evidence>
<protein>
    <submittedName>
        <fullName evidence="2">Alpha/beta hydrolase</fullName>
    </submittedName>
</protein>
<dbReference type="PANTHER" id="PTHR37017:SF11">
    <property type="entry name" value="ESTERASE_LIPASE_THIOESTERASE DOMAIN-CONTAINING PROTEIN"/>
    <property type="match status" value="1"/>
</dbReference>
<organism evidence="2 3">
    <name type="scientific">Sphingobium fuliginis ATCC 27551</name>
    <dbReference type="NCBI Taxonomy" id="1208342"/>
    <lineage>
        <taxon>Bacteria</taxon>
        <taxon>Pseudomonadati</taxon>
        <taxon>Pseudomonadota</taxon>
        <taxon>Alphaproteobacteria</taxon>
        <taxon>Sphingomonadales</taxon>
        <taxon>Sphingomonadaceae</taxon>
        <taxon>Sphingobium</taxon>
    </lineage>
</organism>
<feature type="domain" description="AB hydrolase-1" evidence="1">
    <location>
        <begin position="4"/>
        <end position="229"/>
    </location>
</feature>
<dbReference type="GO" id="GO:0016787">
    <property type="term" value="F:hydrolase activity"/>
    <property type="evidence" value="ECO:0007669"/>
    <property type="project" value="UniProtKB-KW"/>
</dbReference>
<evidence type="ECO:0000313" key="3">
    <source>
        <dbReference type="Proteomes" id="UP000311469"/>
    </source>
</evidence>
<gene>
    <name evidence="2" type="ORF">FIL70_06740</name>
</gene>
<sequence>MTTFLLLHGGGMGGWTWKYVREILEAGGHKVYTPTFTGFGEREHLIGRDVGNATHVRDIVNVFKYEDLRDVVLVAHSYAGTVAPGVIAEVGDRIASIIYLDAIVPRSGERIASLMGYVHEDQLAALDAMLEAGEGPVGSGVHEMQRAAAKEHPHLMDPAREKWLLDNLSDQPMKATACVIPVGAEVIDRPVDYIAAAVTVMTAMHDRARELGWTIHDHPGDHALLVGDPEGTTDLILKISGAGTPA</sequence>
<name>A0A5B8CC00_SPHSA</name>
<accession>A0A5B8CC00</accession>